<proteinExistence type="predicted"/>
<organism evidence="2 3">
    <name type="scientific">Eimeria mitis</name>
    <dbReference type="NCBI Taxonomy" id="44415"/>
    <lineage>
        <taxon>Eukaryota</taxon>
        <taxon>Sar</taxon>
        <taxon>Alveolata</taxon>
        <taxon>Apicomplexa</taxon>
        <taxon>Conoidasida</taxon>
        <taxon>Coccidia</taxon>
        <taxon>Eucoccidiorida</taxon>
        <taxon>Eimeriorina</taxon>
        <taxon>Eimeriidae</taxon>
        <taxon>Eimeria</taxon>
    </lineage>
</organism>
<name>U6K0H5_9EIME</name>
<dbReference type="Proteomes" id="UP000030744">
    <property type="component" value="Unassembled WGS sequence"/>
</dbReference>
<feature type="compositionally biased region" description="Low complexity" evidence="1">
    <location>
        <begin position="249"/>
        <end position="261"/>
    </location>
</feature>
<feature type="region of interest" description="Disordered" evidence="1">
    <location>
        <begin position="169"/>
        <end position="196"/>
    </location>
</feature>
<reference evidence="2" key="2">
    <citation type="submission" date="2013-10" db="EMBL/GenBank/DDBJ databases">
        <authorList>
            <person name="Aslett M."/>
        </authorList>
    </citation>
    <scope>NUCLEOTIDE SEQUENCE [LARGE SCALE GENOMIC DNA]</scope>
    <source>
        <strain evidence="2">Houghton</strain>
    </source>
</reference>
<dbReference type="GeneID" id="25375395"/>
<reference evidence="2" key="1">
    <citation type="submission" date="2013-10" db="EMBL/GenBank/DDBJ databases">
        <title>Genomic analysis of the causative agents of coccidiosis in chickens.</title>
        <authorList>
            <person name="Reid A.J."/>
            <person name="Blake D."/>
            <person name="Billington K."/>
            <person name="Browne H."/>
            <person name="Dunn M."/>
            <person name="Hung S."/>
            <person name="Kawahara F."/>
            <person name="Miranda-Saavedra D."/>
            <person name="Mourier T."/>
            <person name="Nagra H."/>
            <person name="Otto T.D."/>
            <person name="Rawlings N."/>
            <person name="Sanchez A."/>
            <person name="Sanders M."/>
            <person name="Subramaniam C."/>
            <person name="Tay Y."/>
            <person name="Dear P."/>
            <person name="Doerig C."/>
            <person name="Gruber A."/>
            <person name="Parkinson J."/>
            <person name="Shirley M."/>
            <person name="Wan K.L."/>
            <person name="Berriman M."/>
            <person name="Tomley F."/>
            <person name="Pain A."/>
        </authorList>
    </citation>
    <scope>NUCLEOTIDE SEQUENCE [LARGE SCALE GENOMIC DNA]</scope>
    <source>
        <strain evidence="2">Houghton</strain>
    </source>
</reference>
<accession>U6K0H5</accession>
<feature type="region of interest" description="Disordered" evidence="1">
    <location>
        <begin position="211"/>
        <end position="261"/>
    </location>
</feature>
<dbReference type="EMBL" id="HG681817">
    <property type="protein sequence ID" value="CDJ29263.1"/>
    <property type="molecule type" value="Genomic_DNA"/>
</dbReference>
<dbReference type="RefSeq" id="XP_013351832.1">
    <property type="nucleotide sequence ID" value="XM_013496378.1"/>
</dbReference>
<dbReference type="VEuPathDB" id="ToxoDB:EMH_0003460"/>
<sequence length="388" mass="42516">MLPIRIAYLLGRRYVLLDAVYSAIQVLGARQESMDSWKRLVERIPVDVTLEHSRSRWTPGSGWLNAYLWMLPLSTPKATEPGIMMMMVMKGHSETGVIYAYTFELLQIASNKYRRIWYLPLYFCRCTVCNTISNHSNGNSNRRQYSGEAEEKTALAGIPGPVLAVLAGEQPQQQQPQQQQPQQQQRQQQQPQQESGCSSLRLLSNRLISQARAHRSANDSNKKNRGSNRSMQMKTGDGCYSYHPHRYHQGNQRKQQQRQQHQVASSLLGVEAIEDEKAVRLGGVEQIAGQGAGVEAFNPAVSVEISGLARGAQGDRLVGLNRPEEGGGVESLATVAMPVETTGLAGGAGRDKLVTLNRPEETGEAAGAFSLVSGTGAPSFSVVVQSGI</sequence>
<evidence type="ECO:0000313" key="2">
    <source>
        <dbReference type="EMBL" id="CDJ29263.1"/>
    </source>
</evidence>
<protein>
    <submittedName>
        <fullName evidence="2">Uncharacterized protein</fullName>
    </submittedName>
</protein>
<feature type="compositionally biased region" description="Low complexity" evidence="1">
    <location>
        <begin position="170"/>
        <end position="196"/>
    </location>
</feature>
<dbReference type="AlphaFoldDB" id="U6K0H5"/>
<keyword evidence="3" id="KW-1185">Reference proteome</keyword>
<evidence type="ECO:0000313" key="3">
    <source>
        <dbReference type="Proteomes" id="UP000030744"/>
    </source>
</evidence>
<evidence type="ECO:0000256" key="1">
    <source>
        <dbReference type="SAM" id="MobiDB-lite"/>
    </source>
</evidence>
<gene>
    <name evidence="2" type="ORF">EMH_0003460</name>
</gene>